<evidence type="ECO:0000313" key="9">
    <source>
        <dbReference type="EMBL" id="GGC90890.1"/>
    </source>
</evidence>
<keyword evidence="3 7" id="KW-1003">Cell membrane</keyword>
<keyword evidence="4 7" id="KW-0812">Transmembrane</keyword>
<gene>
    <name evidence="9" type="ORF">GCM10010994_55860</name>
</gene>
<dbReference type="Proteomes" id="UP000637002">
    <property type="component" value="Unassembled WGS sequence"/>
</dbReference>
<reference evidence="9" key="1">
    <citation type="journal article" date="2014" name="Int. J. Syst. Evol. Microbiol.">
        <title>Complete genome sequence of Corynebacterium casei LMG S-19264T (=DSM 44701T), isolated from a smear-ripened cheese.</title>
        <authorList>
            <consortium name="US DOE Joint Genome Institute (JGI-PGF)"/>
            <person name="Walter F."/>
            <person name="Albersmeier A."/>
            <person name="Kalinowski J."/>
            <person name="Ruckert C."/>
        </authorList>
    </citation>
    <scope>NUCLEOTIDE SEQUENCE</scope>
    <source>
        <strain evidence="9">CGMCC 1.12919</strain>
    </source>
</reference>
<evidence type="ECO:0000256" key="4">
    <source>
        <dbReference type="ARBA" id="ARBA00022692"/>
    </source>
</evidence>
<feature type="transmembrane region" description="Helical" evidence="7">
    <location>
        <begin position="168"/>
        <end position="188"/>
    </location>
</feature>
<keyword evidence="10" id="KW-1185">Reference proteome</keyword>
<evidence type="ECO:0000256" key="5">
    <source>
        <dbReference type="ARBA" id="ARBA00022989"/>
    </source>
</evidence>
<evidence type="ECO:0000256" key="2">
    <source>
        <dbReference type="ARBA" id="ARBA00010792"/>
    </source>
</evidence>
<protein>
    <submittedName>
        <fullName evidence="9">Cytochrome o ubiquinol oxidase</fullName>
    </submittedName>
</protein>
<reference evidence="9" key="2">
    <citation type="submission" date="2020-09" db="EMBL/GenBank/DDBJ databases">
        <authorList>
            <person name="Sun Q."/>
            <person name="Zhou Y."/>
        </authorList>
    </citation>
    <scope>NUCLEOTIDE SEQUENCE</scope>
    <source>
        <strain evidence="9">CGMCC 1.12919</strain>
    </source>
</reference>
<evidence type="ECO:0000259" key="8">
    <source>
        <dbReference type="Pfam" id="PF09335"/>
    </source>
</evidence>
<comment type="caution">
    <text evidence="7">Lacks conserved residue(s) required for the propagation of feature annotation.</text>
</comment>
<evidence type="ECO:0000256" key="7">
    <source>
        <dbReference type="RuleBase" id="RU367016"/>
    </source>
</evidence>
<dbReference type="PANTHER" id="PTHR30353:SF15">
    <property type="entry name" value="INNER MEMBRANE PROTEIN YABI"/>
    <property type="match status" value="1"/>
</dbReference>
<evidence type="ECO:0000256" key="1">
    <source>
        <dbReference type="ARBA" id="ARBA00004651"/>
    </source>
</evidence>
<comment type="subcellular location">
    <subcellularLocation>
        <location evidence="1 7">Cell membrane</location>
        <topology evidence="1 7">Multi-pass membrane protein</topology>
    </subcellularLocation>
</comment>
<organism evidence="9 10">
    <name type="scientific">Chelatococcus reniformis</name>
    <dbReference type="NCBI Taxonomy" id="1494448"/>
    <lineage>
        <taxon>Bacteria</taxon>
        <taxon>Pseudomonadati</taxon>
        <taxon>Pseudomonadota</taxon>
        <taxon>Alphaproteobacteria</taxon>
        <taxon>Hyphomicrobiales</taxon>
        <taxon>Chelatococcaceae</taxon>
        <taxon>Chelatococcus</taxon>
    </lineage>
</organism>
<sequence>MSEANLPHMSIADVSSAITTAYADIELFIRANAAWAPLFVGVLAFCESLAIVSFFVPATGILLAVGALAAVGEIALLPMWAAAAAGAVFGDWLSYAVGLYFKEDIHRRWPLARYPEFMGRAETFMRRWGAWGVFIGRFSGPLRAFVPLAAGVFHLSQLRFQAANISSAAIWSFVVLAPGQAVGFFSYLH</sequence>
<feature type="transmembrane region" description="Helical" evidence="7">
    <location>
        <begin position="128"/>
        <end position="156"/>
    </location>
</feature>
<evidence type="ECO:0000256" key="3">
    <source>
        <dbReference type="ARBA" id="ARBA00022475"/>
    </source>
</evidence>
<dbReference type="InterPro" id="IPR032818">
    <property type="entry name" value="DedA-like"/>
</dbReference>
<comment type="caution">
    <text evidence="9">The sequence shown here is derived from an EMBL/GenBank/DDBJ whole genome shotgun (WGS) entry which is preliminary data.</text>
</comment>
<evidence type="ECO:0000313" key="10">
    <source>
        <dbReference type="Proteomes" id="UP000637002"/>
    </source>
</evidence>
<accession>A0A916UVS3</accession>
<proteinExistence type="inferred from homology"/>
<dbReference type="GO" id="GO:0005886">
    <property type="term" value="C:plasma membrane"/>
    <property type="evidence" value="ECO:0007669"/>
    <property type="project" value="UniProtKB-SubCell"/>
</dbReference>
<dbReference type="EMBL" id="BMGG01000011">
    <property type="protein sequence ID" value="GGC90890.1"/>
    <property type="molecule type" value="Genomic_DNA"/>
</dbReference>
<keyword evidence="6 7" id="KW-0472">Membrane</keyword>
<dbReference type="InterPro" id="IPR032816">
    <property type="entry name" value="VTT_dom"/>
</dbReference>
<dbReference type="AlphaFoldDB" id="A0A916UVS3"/>
<keyword evidence="5 7" id="KW-1133">Transmembrane helix</keyword>
<name>A0A916UVS3_9HYPH</name>
<feature type="domain" description="VTT" evidence="8">
    <location>
        <begin position="56"/>
        <end position="180"/>
    </location>
</feature>
<comment type="similarity">
    <text evidence="2 7">Belongs to the DedA family.</text>
</comment>
<evidence type="ECO:0000256" key="6">
    <source>
        <dbReference type="ARBA" id="ARBA00023136"/>
    </source>
</evidence>
<feature type="transmembrane region" description="Helical" evidence="7">
    <location>
        <begin position="38"/>
        <end position="71"/>
    </location>
</feature>
<dbReference type="PANTHER" id="PTHR30353">
    <property type="entry name" value="INNER MEMBRANE PROTEIN DEDA-RELATED"/>
    <property type="match status" value="1"/>
</dbReference>
<dbReference type="Pfam" id="PF09335">
    <property type="entry name" value="VTT_dom"/>
    <property type="match status" value="1"/>
</dbReference>